<gene>
    <name evidence="4" type="ORF">CWI32_06365</name>
</gene>
<dbReference type="SUPFAM" id="SSF55729">
    <property type="entry name" value="Acyl-CoA N-acyltransferases (Nat)"/>
    <property type="match status" value="1"/>
</dbReference>
<dbReference type="GeneID" id="97175956"/>
<evidence type="ECO:0000313" key="4">
    <source>
        <dbReference type="EMBL" id="PJO75984.1"/>
    </source>
</evidence>
<evidence type="ECO:0000313" key="5">
    <source>
        <dbReference type="Proteomes" id="UP000243446"/>
    </source>
</evidence>
<dbReference type="Pfam" id="PF13673">
    <property type="entry name" value="Acetyltransf_10"/>
    <property type="match status" value="1"/>
</dbReference>
<protein>
    <submittedName>
        <fullName evidence="4">GNAT family N-acetyltransferase</fullName>
    </submittedName>
</protein>
<dbReference type="PANTHER" id="PTHR43877:SF2">
    <property type="entry name" value="AMINOALKYLPHOSPHONATE N-ACETYLTRANSFERASE-RELATED"/>
    <property type="match status" value="1"/>
</dbReference>
<dbReference type="EMBL" id="PHRG01000002">
    <property type="protein sequence ID" value="PJO75984.1"/>
    <property type="molecule type" value="Genomic_DNA"/>
</dbReference>
<organism evidence="4 5">
    <name type="scientific">Acinetobacter pseudolwoffii</name>
    <dbReference type="NCBI Taxonomy" id="2053287"/>
    <lineage>
        <taxon>Bacteria</taxon>
        <taxon>Pseudomonadati</taxon>
        <taxon>Pseudomonadota</taxon>
        <taxon>Gammaproteobacteria</taxon>
        <taxon>Moraxellales</taxon>
        <taxon>Moraxellaceae</taxon>
        <taxon>Acinetobacter</taxon>
    </lineage>
</organism>
<reference evidence="4 5" key="1">
    <citation type="submission" date="2017-11" db="EMBL/GenBank/DDBJ databases">
        <title>Revising the taxonomy of the Acinetobacter lwoffii group: the description of Acinetobacter pseudolwoffii sp. nov. and emended description of Acinetobacter lwoffii.</title>
        <authorList>
            <person name="Nemec A."/>
            <person name="Radolfova-Krizova L."/>
        </authorList>
    </citation>
    <scope>NUCLEOTIDE SEQUENCE [LARGE SCALE GENOMIC DNA]</scope>
    <source>
        <strain evidence="4 5">ANC 5044</strain>
    </source>
</reference>
<dbReference type="PANTHER" id="PTHR43877">
    <property type="entry name" value="AMINOALKYLPHOSPHONATE N-ACETYLTRANSFERASE-RELATED-RELATED"/>
    <property type="match status" value="1"/>
</dbReference>
<dbReference type="GO" id="GO:0016747">
    <property type="term" value="F:acyltransferase activity, transferring groups other than amino-acyl groups"/>
    <property type="evidence" value="ECO:0007669"/>
    <property type="project" value="InterPro"/>
</dbReference>
<dbReference type="PROSITE" id="PS51186">
    <property type="entry name" value="GNAT"/>
    <property type="match status" value="1"/>
</dbReference>
<comment type="caution">
    <text evidence="4">The sequence shown here is derived from an EMBL/GenBank/DDBJ whole genome shotgun (WGS) entry which is preliminary data.</text>
</comment>
<accession>A0A2H9YTN9</accession>
<evidence type="ECO:0000256" key="1">
    <source>
        <dbReference type="ARBA" id="ARBA00022679"/>
    </source>
</evidence>
<keyword evidence="1 4" id="KW-0808">Transferase</keyword>
<dbReference type="AlphaFoldDB" id="A0A2H9YTN9"/>
<dbReference type="InterPro" id="IPR016181">
    <property type="entry name" value="Acyl_CoA_acyltransferase"/>
</dbReference>
<keyword evidence="2" id="KW-0012">Acyltransferase</keyword>
<sequence length="155" mass="18023">MFEKMNNMVIREGKIQDIPQIIQVIHDSIQSCVLDHQREDSRIQSWLEKFDHASLIVDMLYNDCWVCLVHDKVVGFLLVSDTGEIRMHYVAPHCQRLGFGTKLFNQMHAALVEKKIYQIAVKSTQTALSYYQRCGFDSSPAHSQDDGSYLYKYIF</sequence>
<evidence type="ECO:0000259" key="3">
    <source>
        <dbReference type="PROSITE" id="PS51186"/>
    </source>
</evidence>
<dbReference type="InterPro" id="IPR000182">
    <property type="entry name" value="GNAT_dom"/>
</dbReference>
<name>A0A2H9YTN9_9GAMM</name>
<dbReference type="Gene3D" id="3.40.630.30">
    <property type="match status" value="1"/>
</dbReference>
<feature type="domain" description="N-acetyltransferase" evidence="3">
    <location>
        <begin position="8"/>
        <end position="155"/>
    </location>
</feature>
<dbReference type="InterPro" id="IPR050832">
    <property type="entry name" value="Bact_Acetyltransf"/>
</dbReference>
<proteinExistence type="predicted"/>
<evidence type="ECO:0000256" key="2">
    <source>
        <dbReference type="ARBA" id="ARBA00023315"/>
    </source>
</evidence>
<dbReference type="RefSeq" id="WP_100534884.1">
    <property type="nucleotide sequence ID" value="NZ_CBDBYO010000006.1"/>
</dbReference>
<dbReference type="CDD" id="cd04301">
    <property type="entry name" value="NAT_SF"/>
    <property type="match status" value="1"/>
</dbReference>
<dbReference type="Proteomes" id="UP000243446">
    <property type="component" value="Unassembled WGS sequence"/>
</dbReference>